<name>A0A2P5WHL4_GOSBA</name>
<gene>
    <name evidence="2" type="ORF">GOBAR_AA30123</name>
</gene>
<evidence type="ECO:0000313" key="2">
    <source>
        <dbReference type="EMBL" id="PPR90566.1"/>
    </source>
</evidence>
<feature type="region of interest" description="Disordered" evidence="1">
    <location>
        <begin position="177"/>
        <end position="196"/>
    </location>
</feature>
<evidence type="ECO:0000256" key="1">
    <source>
        <dbReference type="SAM" id="MobiDB-lite"/>
    </source>
</evidence>
<dbReference type="EMBL" id="KZ667589">
    <property type="protein sequence ID" value="PPR90566.1"/>
    <property type="molecule type" value="Genomic_DNA"/>
</dbReference>
<proteinExistence type="predicted"/>
<organism evidence="2 3">
    <name type="scientific">Gossypium barbadense</name>
    <name type="common">Sea Island cotton</name>
    <name type="synonym">Hibiscus barbadensis</name>
    <dbReference type="NCBI Taxonomy" id="3634"/>
    <lineage>
        <taxon>Eukaryota</taxon>
        <taxon>Viridiplantae</taxon>
        <taxon>Streptophyta</taxon>
        <taxon>Embryophyta</taxon>
        <taxon>Tracheophyta</taxon>
        <taxon>Spermatophyta</taxon>
        <taxon>Magnoliopsida</taxon>
        <taxon>eudicotyledons</taxon>
        <taxon>Gunneridae</taxon>
        <taxon>Pentapetalae</taxon>
        <taxon>rosids</taxon>
        <taxon>malvids</taxon>
        <taxon>Malvales</taxon>
        <taxon>Malvaceae</taxon>
        <taxon>Malvoideae</taxon>
        <taxon>Gossypium</taxon>
    </lineage>
</organism>
<sequence>MASTFTAMSSVGSIVASNGLVMDKKLSSSSNRLSSLASISSSSFLSRRNVVLRRFRLPKISAAKELHFNKDGSAIKKLQTGVNKLADLVRVTLGPKGMNDTATKANIEGKPNKVSNLHQVPRSSICDLDIDLNVGCSDQYGGGLQIHPVVIETNALSDNGFDNNGCSDYECEDFSDPDLDDIPNDEGPDDGNDHAPSIENLSRGIIICNDLGAYMSNASPDSVHASEFPKYLDIIPTHLMLEDLESKKLFVSQRFTSKDECANAIKCYSLKVSAD</sequence>
<reference evidence="2 3" key="1">
    <citation type="submission" date="2015-01" db="EMBL/GenBank/DDBJ databases">
        <title>Genome of allotetraploid Gossypium barbadense reveals genomic plasticity and fiber elongation in cotton evolution.</title>
        <authorList>
            <person name="Chen X."/>
            <person name="Liu X."/>
            <person name="Zhao B."/>
            <person name="Zheng H."/>
            <person name="Hu Y."/>
            <person name="Lu G."/>
            <person name="Yang C."/>
            <person name="Chen J."/>
            <person name="Shan C."/>
            <person name="Zhang L."/>
            <person name="Zhou Y."/>
            <person name="Wang L."/>
            <person name="Guo W."/>
            <person name="Bai Y."/>
            <person name="Ruan J."/>
            <person name="Shangguan X."/>
            <person name="Mao Y."/>
            <person name="Jiang J."/>
            <person name="Zhu Y."/>
            <person name="Lei J."/>
            <person name="Kang H."/>
            <person name="Chen S."/>
            <person name="He X."/>
            <person name="Wang R."/>
            <person name="Wang Y."/>
            <person name="Chen J."/>
            <person name="Wang L."/>
            <person name="Yu S."/>
            <person name="Wang B."/>
            <person name="Wei J."/>
            <person name="Song S."/>
            <person name="Lu X."/>
            <person name="Gao Z."/>
            <person name="Gu W."/>
            <person name="Deng X."/>
            <person name="Ma D."/>
            <person name="Wang S."/>
            <person name="Liang W."/>
            <person name="Fang L."/>
            <person name="Cai C."/>
            <person name="Zhu X."/>
            <person name="Zhou B."/>
            <person name="Zhang Y."/>
            <person name="Chen Z."/>
            <person name="Xu S."/>
            <person name="Zhu R."/>
            <person name="Wang S."/>
            <person name="Zhang T."/>
            <person name="Zhao G."/>
        </authorList>
    </citation>
    <scope>NUCLEOTIDE SEQUENCE [LARGE SCALE GENOMIC DNA]</scope>
    <source>
        <strain evidence="3">cv. Xinhai21</strain>
        <tissue evidence="2">Leaf</tissue>
    </source>
</reference>
<feature type="compositionally biased region" description="Acidic residues" evidence="1">
    <location>
        <begin position="177"/>
        <end position="190"/>
    </location>
</feature>
<dbReference type="OrthoDB" id="1000430at2759"/>
<dbReference type="AlphaFoldDB" id="A0A2P5WHL4"/>
<dbReference type="InterPro" id="IPR027413">
    <property type="entry name" value="GROEL-like_equatorial_sf"/>
</dbReference>
<accession>A0A2P5WHL4</accession>
<dbReference type="Proteomes" id="UP000239757">
    <property type="component" value="Unassembled WGS sequence"/>
</dbReference>
<evidence type="ECO:0000313" key="3">
    <source>
        <dbReference type="Proteomes" id="UP000239757"/>
    </source>
</evidence>
<dbReference type="Gene3D" id="1.10.560.10">
    <property type="entry name" value="GroEL-like equatorial domain"/>
    <property type="match status" value="1"/>
</dbReference>
<dbReference type="SUPFAM" id="SSF48592">
    <property type="entry name" value="GroEL equatorial domain-like"/>
    <property type="match status" value="1"/>
</dbReference>
<protein>
    <submittedName>
        <fullName evidence="2">Uncharacterized protein</fullName>
    </submittedName>
</protein>